<comment type="caution">
    <text evidence="1">The sequence shown here is derived from an EMBL/GenBank/DDBJ whole genome shotgun (WGS) entry which is preliminary data.</text>
</comment>
<name>A0A2T6A4D9_9RHOB</name>
<organism evidence="1 2">
    <name type="scientific">Allosediminivita pacifica</name>
    <dbReference type="NCBI Taxonomy" id="1267769"/>
    <lineage>
        <taxon>Bacteria</taxon>
        <taxon>Pseudomonadati</taxon>
        <taxon>Pseudomonadota</taxon>
        <taxon>Alphaproteobacteria</taxon>
        <taxon>Rhodobacterales</taxon>
        <taxon>Paracoccaceae</taxon>
        <taxon>Allosediminivita</taxon>
    </lineage>
</organism>
<keyword evidence="2" id="KW-1185">Reference proteome</keyword>
<sequence length="30" mass="3639">MSRDQLKQRKELWAENQRLRWVVSDLAPGK</sequence>
<dbReference type="AlphaFoldDB" id="A0A2T6A4D9"/>
<reference evidence="1 2" key="1">
    <citation type="submission" date="2018-04" db="EMBL/GenBank/DDBJ databases">
        <title>Genomic Encyclopedia of Archaeal and Bacterial Type Strains, Phase II (KMG-II): from individual species to whole genera.</title>
        <authorList>
            <person name="Goeker M."/>
        </authorList>
    </citation>
    <scope>NUCLEOTIDE SEQUENCE [LARGE SCALE GENOMIC DNA]</scope>
    <source>
        <strain evidence="1 2">DSM 29329</strain>
    </source>
</reference>
<dbReference type="EMBL" id="QBKN01000042">
    <property type="protein sequence ID" value="PTX38675.1"/>
    <property type="molecule type" value="Genomic_DNA"/>
</dbReference>
<proteinExistence type="predicted"/>
<evidence type="ECO:0000313" key="1">
    <source>
        <dbReference type="EMBL" id="PTX38675.1"/>
    </source>
</evidence>
<protein>
    <submittedName>
        <fullName evidence="1">Uncharacterized protein</fullName>
    </submittedName>
</protein>
<gene>
    <name evidence="1" type="ORF">C8N44_14213</name>
</gene>
<evidence type="ECO:0000313" key="2">
    <source>
        <dbReference type="Proteomes" id="UP000244069"/>
    </source>
</evidence>
<accession>A0A2T6A4D9</accession>
<dbReference type="Proteomes" id="UP000244069">
    <property type="component" value="Unassembled WGS sequence"/>
</dbReference>